<dbReference type="Proteomes" id="UP000268048">
    <property type="component" value="Chromosome"/>
</dbReference>
<feature type="transmembrane region" description="Helical" evidence="1">
    <location>
        <begin position="45"/>
        <end position="67"/>
    </location>
</feature>
<protein>
    <recommendedName>
        <fullName evidence="4">Lipopolysaccharide assembly protein A domain-containing protein</fullName>
    </recommendedName>
</protein>
<evidence type="ECO:0008006" key="4">
    <source>
        <dbReference type="Google" id="ProtNLM"/>
    </source>
</evidence>
<keyword evidence="1" id="KW-0472">Membrane</keyword>
<keyword evidence="1" id="KW-0812">Transmembrane</keyword>
<evidence type="ECO:0000313" key="2">
    <source>
        <dbReference type="EMBL" id="AZE50221.1"/>
    </source>
</evidence>
<organism evidence="2 3">
    <name type="scientific">Pseudomonas chlororaphis</name>
    <dbReference type="NCBI Taxonomy" id="587753"/>
    <lineage>
        <taxon>Bacteria</taxon>
        <taxon>Pseudomonadati</taxon>
        <taxon>Pseudomonadota</taxon>
        <taxon>Gammaproteobacteria</taxon>
        <taxon>Pseudomonadales</taxon>
        <taxon>Pseudomonadaceae</taxon>
        <taxon>Pseudomonas</taxon>
    </lineage>
</organism>
<dbReference type="AlphaFoldDB" id="A0A3G7TTJ0"/>
<gene>
    <name evidence="2" type="ORF">C4K04_4562</name>
</gene>
<evidence type="ECO:0000256" key="1">
    <source>
        <dbReference type="SAM" id="Phobius"/>
    </source>
</evidence>
<feature type="transmembrane region" description="Helical" evidence="1">
    <location>
        <begin position="7"/>
        <end position="25"/>
    </location>
</feature>
<accession>A0A3G7TTJ0</accession>
<sequence length="73" mass="8129">MRILRCVLLAIVFLVFALSILVFVLENQEAVVLSFLGRSVSAFPVSIYIVFSLLIGMFFGPLLRVVLKGGRKK</sequence>
<name>A0A3G7TTJ0_9PSED</name>
<reference evidence="2 3" key="1">
    <citation type="submission" date="2018-03" db="EMBL/GenBank/DDBJ databases">
        <title>Diversity of phytobeneficial traits revealed by whole-genome analysis of worldwide-isolated phenazine-producing Pseudomonas spp.</title>
        <authorList>
            <person name="Biessy A."/>
            <person name="Novinscak A."/>
            <person name="Blom J."/>
            <person name="Leger G."/>
            <person name="Thomashow L.S."/>
            <person name="Cazorla F.M."/>
            <person name="Josic D."/>
            <person name="Filion M."/>
        </authorList>
    </citation>
    <scope>NUCLEOTIDE SEQUENCE [LARGE SCALE GENOMIC DNA]</scope>
    <source>
        <strain evidence="2 3">B25</strain>
    </source>
</reference>
<proteinExistence type="predicted"/>
<keyword evidence="1" id="KW-1133">Transmembrane helix</keyword>
<dbReference type="EMBL" id="CP027753">
    <property type="protein sequence ID" value="AZE50221.1"/>
    <property type="molecule type" value="Genomic_DNA"/>
</dbReference>
<evidence type="ECO:0000313" key="3">
    <source>
        <dbReference type="Proteomes" id="UP000268048"/>
    </source>
</evidence>